<protein>
    <submittedName>
        <fullName evidence="1">Uncharacterized protein</fullName>
    </submittedName>
</protein>
<gene>
    <name evidence="1" type="ORF">EVAR_55936_1</name>
</gene>
<dbReference type="AlphaFoldDB" id="A0A4C1YVE8"/>
<name>A0A4C1YVE8_EUMVA</name>
<evidence type="ECO:0000313" key="2">
    <source>
        <dbReference type="Proteomes" id="UP000299102"/>
    </source>
</evidence>
<dbReference type="EMBL" id="BGZK01001446">
    <property type="protein sequence ID" value="GBP80118.1"/>
    <property type="molecule type" value="Genomic_DNA"/>
</dbReference>
<accession>A0A4C1YVE8</accession>
<dbReference type="Proteomes" id="UP000299102">
    <property type="component" value="Unassembled WGS sequence"/>
</dbReference>
<proteinExistence type="predicted"/>
<keyword evidence="2" id="KW-1185">Reference proteome</keyword>
<reference evidence="1 2" key="1">
    <citation type="journal article" date="2019" name="Commun. Biol.">
        <title>The bagworm genome reveals a unique fibroin gene that provides high tensile strength.</title>
        <authorList>
            <person name="Kono N."/>
            <person name="Nakamura H."/>
            <person name="Ohtoshi R."/>
            <person name="Tomita M."/>
            <person name="Numata K."/>
            <person name="Arakawa K."/>
        </authorList>
    </citation>
    <scope>NUCLEOTIDE SEQUENCE [LARGE SCALE GENOMIC DNA]</scope>
</reference>
<evidence type="ECO:0000313" key="1">
    <source>
        <dbReference type="EMBL" id="GBP80118.1"/>
    </source>
</evidence>
<organism evidence="1 2">
    <name type="scientific">Eumeta variegata</name>
    <name type="common">Bagworm moth</name>
    <name type="synonym">Eumeta japonica</name>
    <dbReference type="NCBI Taxonomy" id="151549"/>
    <lineage>
        <taxon>Eukaryota</taxon>
        <taxon>Metazoa</taxon>
        <taxon>Ecdysozoa</taxon>
        <taxon>Arthropoda</taxon>
        <taxon>Hexapoda</taxon>
        <taxon>Insecta</taxon>
        <taxon>Pterygota</taxon>
        <taxon>Neoptera</taxon>
        <taxon>Endopterygota</taxon>
        <taxon>Lepidoptera</taxon>
        <taxon>Glossata</taxon>
        <taxon>Ditrysia</taxon>
        <taxon>Tineoidea</taxon>
        <taxon>Psychidae</taxon>
        <taxon>Oiketicinae</taxon>
        <taxon>Eumeta</taxon>
    </lineage>
</organism>
<comment type="caution">
    <text evidence="1">The sequence shown here is derived from an EMBL/GenBank/DDBJ whole genome shotgun (WGS) entry which is preliminary data.</text>
</comment>
<sequence>MCRGRAPHASADATRRLRTLLEWIYDAPRNFMGPRERAIMLIGLIKGRVARERLAGYGWEFARNWKHCNGYNPVMRARSRRRCANPAALRDMYRI</sequence>